<dbReference type="Pfam" id="PF04951">
    <property type="entry name" value="Peptidase_M55"/>
    <property type="match status" value="1"/>
</dbReference>
<organism evidence="3 4">
    <name type="scientific">Planococcus versutus</name>
    <dbReference type="NCBI Taxonomy" id="1302659"/>
    <lineage>
        <taxon>Bacteria</taxon>
        <taxon>Bacillati</taxon>
        <taxon>Bacillota</taxon>
        <taxon>Bacilli</taxon>
        <taxon>Bacillales</taxon>
        <taxon>Caryophanaceae</taxon>
        <taxon>Planococcus</taxon>
    </lineage>
</organism>
<evidence type="ECO:0000313" key="3">
    <source>
        <dbReference type="EMBL" id="ANU26244.1"/>
    </source>
</evidence>
<feature type="binding site" evidence="2">
    <location>
        <position position="134"/>
    </location>
    <ligand>
        <name>Zn(2+)</name>
        <dbReference type="ChEBI" id="CHEBI:29105"/>
        <label>2</label>
    </ligand>
</feature>
<evidence type="ECO:0000256" key="1">
    <source>
        <dbReference type="PIRSR" id="PIRSR015853-1"/>
    </source>
</evidence>
<dbReference type="AlphaFoldDB" id="A0A1B1RZ99"/>
<reference evidence="3" key="1">
    <citation type="submission" date="2016-10" db="EMBL/GenBank/DDBJ databases">
        <authorList>
            <person name="See-Too W.S."/>
        </authorList>
    </citation>
    <scope>NUCLEOTIDE SEQUENCE</scope>
    <source>
        <strain evidence="3">L10.15</strain>
    </source>
</reference>
<keyword evidence="4" id="KW-1185">Reference proteome</keyword>
<accession>A0A1B1RZ99</accession>
<name>A0A1B1RZ99_9BACL</name>
<feature type="active site" description="Nucleophile" evidence="1">
    <location>
        <position position="115"/>
    </location>
</feature>
<dbReference type="Gene3D" id="3.30.1360.130">
    <property type="entry name" value="Dipeptide transport protein"/>
    <property type="match status" value="1"/>
</dbReference>
<dbReference type="SUPFAM" id="SSF63992">
    <property type="entry name" value="Dipeptide transport protein"/>
    <property type="match status" value="1"/>
</dbReference>
<dbReference type="InterPro" id="IPR007035">
    <property type="entry name" value="Peptidase_M55"/>
</dbReference>
<evidence type="ECO:0000313" key="4">
    <source>
        <dbReference type="Proteomes" id="UP000053354"/>
    </source>
</evidence>
<evidence type="ECO:0000256" key="2">
    <source>
        <dbReference type="PIRSR" id="PIRSR015853-2"/>
    </source>
</evidence>
<gene>
    <name evidence="3" type="ORF">I858_004260</name>
</gene>
<feature type="binding site" evidence="2">
    <location>
        <position position="8"/>
    </location>
    <ligand>
        <name>Zn(2+)</name>
        <dbReference type="ChEBI" id="CHEBI:29105"/>
        <label>2</label>
    </ligand>
</feature>
<dbReference type="EMBL" id="CP016540">
    <property type="protein sequence ID" value="ANU26244.1"/>
    <property type="molecule type" value="Genomic_DNA"/>
</dbReference>
<dbReference type="RefSeq" id="WP_049694880.1">
    <property type="nucleotide sequence ID" value="NZ_CP016540.2"/>
</dbReference>
<dbReference type="STRING" id="1302659.I858_004260"/>
<protein>
    <submittedName>
        <fullName evidence="3">Peptidase M55</fullName>
    </submittedName>
</protein>
<feature type="binding site" evidence="2">
    <location>
        <position position="60"/>
    </location>
    <ligand>
        <name>Zn(2+)</name>
        <dbReference type="ChEBI" id="CHEBI:29105"/>
        <label>2</label>
    </ligand>
</feature>
<proteinExistence type="predicted"/>
<keyword evidence="2" id="KW-0479">Metal-binding</keyword>
<feature type="binding site" evidence="2">
    <location>
        <position position="8"/>
    </location>
    <ligand>
        <name>Zn(2+)</name>
        <dbReference type="ChEBI" id="CHEBI:29105"/>
        <label>1</label>
    </ligand>
</feature>
<feature type="binding site" evidence="2">
    <location>
        <position position="10"/>
    </location>
    <ligand>
        <name>Zn(2+)</name>
        <dbReference type="ChEBI" id="CHEBI:29105"/>
        <label>1</label>
    </ligand>
</feature>
<sequence length="272" mass="29644">MKVFISADIEGVSGVVHGEHTMREGREHDYARMLMTKEVNACVLGAVEAGADRIVVNDSHGTMRNIYHEQLHKKAELILGTPKKLAMMEGISSDFDAALFVGYHTKMGSEGILNHTFNGKVIRSIELNGIELGEFGLNALVAGHFNVPVVFVSGCNLVAEEATALVPSIHQAIVKQTVNRTTALNTHPVLARELIKENTKTALAARSEISPYRIKPPYIVKMTFLNTGQADAVDILPYVKKGGPLEISFICTDILECYQLIRSSIMIAGSIS</sequence>
<feature type="binding site" evidence="2">
    <location>
        <position position="104"/>
    </location>
    <ligand>
        <name>Zn(2+)</name>
        <dbReference type="ChEBI" id="CHEBI:29105"/>
        <label>2</label>
    </ligand>
</feature>
<dbReference type="Proteomes" id="UP000053354">
    <property type="component" value="Chromosome"/>
</dbReference>
<dbReference type="InterPro" id="IPR027476">
    <property type="entry name" value="DppA_N"/>
</dbReference>
<dbReference type="CDD" id="cd08663">
    <property type="entry name" value="DAP_dppA_1"/>
    <property type="match status" value="1"/>
</dbReference>
<dbReference type="PIRSF" id="PIRSF015853">
    <property type="entry name" value="Pep_DppA"/>
    <property type="match status" value="1"/>
</dbReference>
<dbReference type="KEGG" id="pll:I858_004260"/>
<dbReference type="InterPro" id="IPR036177">
    <property type="entry name" value="Peptidase_M55_sf"/>
</dbReference>
<dbReference type="Gene3D" id="3.40.50.10780">
    <property type="entry name" value="Dipeptide transport protein"/>
    <property type="match status" value="1"/>
</dbReference>
<dbReference type="GO" id="GO:0046872">
    <property type="term" value="F:metal ion binding"/>
    <property type="evidence" value="ECO:0007669"/>
    <property type="project" value="UniProtKB-KW"/>
</dbReference>
<keyword evidence="2" id="KW-0862">Zinc</keyword>
<dbReference type="OrthoDB" id="9785420at2"/>